<dbReference type="HOGENOM" id="CLU_056931_0_0_4"/>
<evidence type="ECO:0000256" key="3">
    <source>
        <dbReference type="ARBA" id="ARBA00022679"/>
    </source>
</evidence>
<keyword evidence="2 5" id="KW-0489">Methyltransferase</keyword>
<dbReference type="Gene3D" id="3.40.1280.10">
    <property type="match status" value="1"/>
</dbReference>
<comment type="catalytic activity">
    <reaction evidence="5">
        <text>cytidine(32) in tRNA + S-adenosyl-L-methionine = 2'-O-methylcytidine(32) in tRNA + S-adenosyl-L-homocysteine + H(+)</text>
        <dbReference type="Rhea" id="RHEA:42932"/>
        <dbReference type="Rhea" id="RHEA-COMP:10288"/>
        <dbReference type="Rhea" id="RHEA-COMP:10289"/>
        <dbReference type="ChEBI" id="CHEBI:15378"/>
        <dbReference type="ChEBI" id="CHEBI:57856"/>
        <dbReference type="ChEBI" id="CHEBI:59789"/>
        <dbReference type="ChEBI" id="CHEBI:74495"/>
        <dbReference type="ChEBI" id="CHEBI:82748"/>
        <dbReference type="EC" id="2.1.1.200"/>
    </reaction>
</comment>
<dbReference type="PANTHER" id="PTHR42786">
    <property type="entry name" value="TRNA/RRNA METHYLTRANSFERASE"/>
    <property type="match status" value="1"/>
</dbReference>
<dbReference type="RefSeq" id="WP_014237421.1">
    <property type="nucleotide sequence ID" value="NC_016616.1"/>
</dbReference>
<dbReference type="STRING" id="640081.Dsui_2367"/>
<dbReference type="InterPro" id="IPR029026">
    <property type="entry name" value="tRNA_m1G_MTases_N"/>
</dbReference>
<gene>
    <name evidence="5" type="primary">trmJ</name>
    <name evidence="7" type="ordered locus">Dsui_2367</name>
</gene>
<evidence type="ECO:0000313" key="8">
    <source>
        <dbReference type="Proteomes" id="UP000005633"/>
    </source>
</evidence>
<dbReference type="GO" id="GO:0005829">
    <property type="term" value="C:cytosol"/>
    <property type="evidence" value="ECO:0007669"/>
    <property type="project" value="TreeGrafter"/>
</dbReference>
<protein>
    <recommendedName>
        <fullName evidence="5">tRNA (cytidine/uridine-2'-O-)-methyltransferase TrmJ</fullName>
        <ecNumber evidence="5">2.1.1.200</ecNumber>
    </recommendedName>
    <alternativeName>
        <fullName evidence="5">tRNA (cytidine(32)/uridine(32)-2'-O)-methyltransferase</fullName>
    </alternativeName>
    <alternativeName>
        <fullName evidence="5">tRNA Cm32/Um32 methyltransferase</fullName>
    </alternativeName>
</protein>
<dbReference type="SUPFAM" id="SSF75217">
    <property type="entry name" value="alpha/beta knot"/>
    <property type="match status" value="1"/>
</dbReference>
<dbReference type="CDD" id="cd18093">
    <property type="entry name" value="SpoU-like_TrmJ"/>
    <property type="match status" value="1"/>
</dbReference>
<keyword evidence="3 7" id="KW-0808">Transferase</keyword>
<comment type="function">
    <text evidence="5">Catalyzes the formation of 2'O-methylated cytidine (Cm32) or 2'O-methylated uridine (Um32) at position 32 in tRNA.</text>
</comment>
<dbReference type="OrthoDB" id="9806346at2"/>
<comment type="subunit">
    <text evidence="5">Homodimer.</text>
</comment>
<reference evidence="7 8" key="1">
    <citation type="journal article" date="2012" name="J. Bacteriol.">
        <title>Complete genome sequence of the anaerobic perchlorate-reducing bacterium Azospira suillum strain PS.</title>
        <authorList>
            <person name="Byrne-Bailey K.G."/>
            <person name="Coates J.D."/>
        </authorList>
    </citation>
    <scope>NUCLEOTIDE SEQUENCE [LARGE SCALE GENOMIC DNA]</scope>
    <source>
        <strain evidence="8">ATCC BAA-33 / DSM 13638 / PS</strain>
    </source>
</reference>
<evidence type="ECO:0000256" key="2">
    <source>
        <dbReference type="ARBA" id="ARBA00022603"/>
    </source>
</evidence>
<keyword evidence="4 5" id="KW-0949">S-adenosyl-L-methionine</keyword>
<evidence type="ECO:0000256" key="4">
    <source>
        <dbReference type="ARBA" id="ARBA00022691"/>
    </source>
</evidence>
<comment type="similarity">
    <text evidence="1">Belongs to the class IV-like SAM-binding methyltransferase superfamily. RNA methyltransferase TrmH family.</text>
</comment>
<name>G8QLT7_AZOOP</name>
<dbReference type="InterPro" id="IPR029028">
    <property type="entry name" value="Alpha/beta_knot_MTases"/>
</dbReference>
<dbReference type="KEGG" id="dsu:Dsui_2367"/>
<dbReference type="Proteomes" id="UP000005633">
    <property type="component" value="Chromosome"/>
</dbReference>
<dbReference type="GO" id="GO:0160206">
    <property type="term" value="F:tRNA (cytidine(32)/uridine(32)-2'-O)-methyltransferase activity"/>
    <property type="evidence" value="ECO:0007669"/>
    <property type="project" value="UniProtKB-EC"/>
</dbReference>
<proteinExistence type="inferred from homology"/>
<dbReference type="eggNOG" id="COG0565">
    <property type="taxonomic scope" value="Bacteria"/>
</dbReference>
<sequence>MNPISPIEMLGRIRVVLCNTSHPGNIGAAARAMKTMGLSRLTLVNPKQFPDDEATARASGAADVLEHARICTSLKEALQGTVLAAALSARQRDLGPIPRPARQAVPELLQWTAQGDIALVFGGETSGLTNAEVEQCQRLVTVPVNPDYGSLNLGAAVQVLCYEVRQAAFDGAPPVSSLATPFATPPASHEEVEGFYAHLERLMTATGFLNPNSPRRLMPKLRRLFGRAALEKDEINILRGILAAAEKPLPGAKINRDNS</sequence>
<dbReference type="EMBL" id="CP003153">
    <property type="protein sequence ID" value="AEV26727.1"/>
    <property type="molecule type" value="Genomic_DNA"/>
</dbReference>
<dbReference type="GO" id="GO:0106339">
    <property type="term" value="F:tRNA (cytidine(32)-2'-O)-methyltransferase activity"/>
    <property type="evidence" value="ECO:0007669"/>
    <property type="project" value="RHEA"/>
</dbReference>
<dbReference type="InterPro" id="IPR001537">
    <property type="entry name" value="SpoU_MeTrfase"/>
</dbReference>
<dbReference type="FunFam" id="3.40.1280.10:FF:000006">
    <property type="entry name" value="Uncharacterized tRNA/rRNA methyltransferase HI_0380"/>
    <property type="match status" value="1"/>
</dbReference>
<organism evidence="7 8">
    <name type="scientific">Azospira oryzae (strain ATCC BAA-33 / DSM 13638 / PS)</name>
    <name type="common">Dechlorosoma suillum</name>
    <dbReference type="NCBI Taxonomy" id="640081"/>
    <lineage>
        <taxon>Bacteria</taxon>
        <taxon>Pseudomonadati</taxon>
        <taxon>Pseudomonadota</taxon>
        <taxon>Betaproteobacteria</taxon>
        <taxon>Rhodocyclales</taxon>
        <taxon>Rhodocyclaceae</taxon>
        <taxon>Azospira</taxon>
    </lineage>
</organism>
<dbReference type="InterPro" id="IPR004384">
    <property type="entry name" value="RNA_MeTrfase_TrmJ/LasT"/>
</dbReference>
<dbReference type="Gene3D" id="1.10.8.590">
    <property type="match status" value="1"/>
</dbReference>
<dbReference type="EC" id="2.1.1.200" evidence="5"/>
<dbReference type="GO" id="GO:0003723">
    <property type="term" value="F:RNA binding"/>
    <property type="evidence" value="ECO:0007669"/>
    <property type="project" value="InterPro"/>
</dbReference>
<feature type="domain" description="tRNA/rRNA methyltransferase SpoU type" evidence="6">
    <location>
        <begin position="13"/>
        <end position="162"/>
    </location>
</feature>
<accession>G8QLT7</accession>
<evidence type="ECO:0000259" key="6">
    <source>
        <dbReference type="Pfam" id="PF00588"/>
    </source>
</evidence>
<keyword evidence="5" id="KW-0819">tRNA processing</keyword>
<evidence type="ECO:0000256" key="5">
    <source>
        <dbReference type="RuleBase" id="RU362024"/>
    </source>
</evidence>
<dbReference type="NCBIfam" id="TIGR00050">
    <property type="entry name" value="rRNA_methyl_1"/>
    <property type="match status" value="1"/>
</dbReference>
<comment type="subcellular location">
    <subcellularLocation>
        <location evidence="5">Cytoplasm</location>
    </subcellularLocation>
</comment>
<dbReference type="AlphaFoldDB" id="G8QLT7"/>
<keyword evidence="5" id="KW-0963">Cytoplasm</keyword>
<evidence type="ECO:0000256" key="1">
    <source>
        <dbReference type="ARBA" id="ARBA00007228"/>
    </source>
</evidence>
<comment type="catalytic activity">
    <reaction evidence="5">
        <text>uridine(32) in tRNA + S-adenosyl-L-methionine = 2'-O-methyluridine(32) in tRNA + S-adenosyl-L-homocysteine + H(+)</text>
        <dbReference type="Rhea" id="RHEA:42936"/>
        <dbReference type="Rhea" id="RHEA-COMP:10107"/>
        <dbReference type="Rhea" id="RHEA-COMP:10290"/>
        <dbReference type="ChEBI" id="CHEBI:15378"/>
        <dbReference type="ChEBI" id="CHEBI:57856"/>
        <dbReference type="ChEBI" id="CHEBI:59789"/>
        <dbReference type="ChEBI" id="CHEBI:65315"/>
        <dbReference type="ChEBI" id="CHEBI:74478"/>
        <dbReference type="EC" id="2.1.1.200"/>
    </reaction>
</comment>
<dbReference type="Pfam" id="PF00588">
    <property type="entry name" value="SpoU_methylase"/>
    <property type="match status" value="1"/>
</dbReference>
<dbReference type="PANTHER" id="PTHR42786:SF2">
    <property type="entry name" value="TRNA (CYTIDINE_URIDINE-2'-O-)-METHYLTRANSFERASE TRMJ"/>
    <property type="match status" value="1"/>
</dbReference>
<dbReference type="GO" id="GO:0002128">
    <property type="term" value="P:tRNA nucleoside ribose methylation"/>
    <property type="evidence" value="ECO:0007669"/>
    <property type="project" value="TreeGrafter"/>
</dbReference>
<dbReference type="PIRSF" id="PIRSF004808">
    <property type="entry name" value="LasT"/>
    <property type="match status" value="1"/>
</dbReference>
<evidence type="ECO:0000313" key="7">
    <source>
        <dbReference type="EMBL" id="AEV26727.1"/>
    </source>
</evidence>